<dbReference type="EMBL" id="BMOB01000007">
    <property type="protein sequence ID" value="GGI88641.1"/>
    <property type="molecule type" value="Genomic_DNA"/>
</dbReference>
<name>A0A917JV59_9GAMM</name>
<dbReference type="Pfam" id="PF05258">
    <property type="entry name" value="DciA"/>
    <property type="match status" value="1"/>
</dbReference>
<sequence length="147" mass="17025">MIRSINRCLNSKLQEICNHALKLESINQMVKTYLPASMKDHCYVGNFKNGCLKLILTEPIWGSELRYSLPELRDTLRREAGLFQLTSIKLEIAILDSTVEKKQKRNLSISENARQDIIKRAHRVKHLELKEALYKLGGFKETKNDNL</sequence>
<accession>A0A917JV59</accession>
<comment type="caution">
    <text evidence="1">The sequence shown here is derived from an EMBL/GenBank/DDBJ whole genome shotgun (WGS) entry which is preliminary data.</text>
</comment>
<evidence type="ECO:0000313" key="2">
    <source>
        <dbReference type="Proteomes" id="UP000630149"/>
    </source>
</evidence>
<proteinExistence type="predicted"/>
<dbReference type="Proteomes" id="UP000630149">
    <property type="component" value="Unassembled WGS sequence"/>
</dbReference>
<reference evidence="1" key="2">
    <citation type="submission" date="2020-09" db="EMBL/GenBank/DDBJ databases">
        <authorList>
            <person name="Sun Q."/>
            <person name="Ohkuma M."/>
        </authorList>
    </citation>
    <scope>NUCLEOTIDE SEQUENCE</scope>
    <source>
        <strain evidence="1">JCM 13919</strain>
    </source>
</reference>
<dbReference type="AlphaFoldDB" id="A0A917JV59"/>
<gene>
    <name evidence="1" type="ORF">GCM10007966_16710</name>
</gene>
<organism evidence="1 2">
    <name type="scientific">Legionella impletisoli</name>
    <dbReference type="NCBI Taxonomy" id="343510"/>
    <lineage>
        <taxon>Bacteria</taxon>
        <taxon>Pseudomonadati</taxon>
        <taxon>Pseudomonadota</taxon>
        <taxon>Gammaproteobacteria</taxon>
        <taxon>Legionellales</taxon>
        <taxon>Legionellaceae</taxon>
        <taxon>Legionella</taxon>
    </lineage>
</organism>
<protein>
    <recommendedName>
        <fullName evidence="3">DUF721 domain-containing protein</fullName>
    </recommendedName>
</protein>
<dbReference type="RefSeq" id="WP_131776356.1">
    <property type="nucleotide sequence ID" value="NZ_BMOB01000007.1"/>
</dbReference>
<dbReference type="InterPro" id="IPR007922">
    <property type="entry name" value="DciA-like"/>
</dbReference>
<evidence type="ECO:0000313" key="1">
    <source>
        <dbReference type="EMBL" id="GGI88641.1"/>
    </source>
</evidence>
<reference evidence="1" key="1">
    <citation type="journal article" date="2014" name="Int. J. Syst. Evol. Microbiol.">
        <title>Complete genome sequence of Corynebacterium casei LMG S-19264T (=DSM 44701T), isolated from a smear-ripened cheese.</title>
        <authorList>
            <consortium name="US DOE Joint Genome Institute (JGI-PGF)"/>
            <person name="Walter F."/>
            <person name="Albersmeier A."/>
            <person name="Kalinowski J."/>
            <person name="Ruckert C."/>
        </authorList>
    </citation>
    <scope>NUCLEOTIDE SEQUENCE</scope>
    <source>
        <strain evidence="1">JCM 13919</strain>
    </source>
</reference>
<dbReference type="OrthoDB" id="5660016at2"/>
<evidence type="ECO:0008006" key="3">
    <source>
        <dbReference type="Google" id="ProtNLM"/>
    </source>
</evidence>
<keyword evidence="2" id="KW-1185">Reference proteome</keyword>